<gene>
    <name evidence="1" type="ORF">COHA_007035</name>
</gene>
<dbReference type="PANTHER" id="PTHR31579">
    <property type="entry name" value="OS03G0796600 PROTEIN"/>
    <property type="match status" value="1"/>
</dbReference>
<dbReference type="Pfam" id="PF04720">
    <property type="entry name" value="PDDEXK_6"/>
    <property type="match status" value="1"/>
</dbReference>
<dbReference type="AlphaFoldDB" id="A0AAD5DJL9"/>
<organism evidence="1 2">
    <name type="scientific">Chlorella ohadii</name>
    <dbReference type="NCBI Taxonomy" id="2649997"/>
    <lineage>
        <taxon>Eukaryota</taxon>
        <taxon>Viridiplantae</taxon>
        <taxon>Chlorophyta</taxon>
        <taxon>core chlorophytes</taxon>
        <taxon>Trebouxiophyceae</taxon>
        <taxon>Chlorellales</taxon>
        <taxon>Chlorellaceae</taxon>
        <taxon>Chlorella clade</taxon>
        <taxon>Chlorella</taxon>
    </lineage>
</organism>
<dbReference type="PANTHER" id="PTHR31579:SF1">
    <property type="entry name" value="OS03G0796600 PROTEIN"/>
    <property type="match status" value="1"/>
</dbReference>
<dbReference type="Proteomes" id="UP001205105">
    <property type="component" value="Unassembled WGS sequence"/>
</dbReference>
<dbReference type="InterPro" id="IPR006502">
    <property type="entry name" value="PDDEXK-like"/>
</dbReference>
<accession>A0AAD5DJL9</accession>
<comment type="caution">
    <text evidence="1">The sequence shown here is derived from an EMBL/GenBank/DDBJ whole genome shotgun (WGS) entry which is preliminary data.</text>
</comment>
<protein>
    <submittedName>
        <fullName evidence="1">Uncharacterized protein</fullName>
    </submittedName>
</protein>
<evidence type="ECO:0000313" key="1">
    <source>
        <dbReference type="EMBL" id="KAI7839222.1"/>
    </source>
</evidence>
<reference evidence="1" key="1">
    <citation type="submission" date="2020-11" db="EMBL/GenBank/DDBJ databases">
        <title>Chlorella ohadii genome sequencing and assembly.</title>
        <authorList>
            <person name="Murik O."/>
            <person name="Treves H."/>
            <person name="Kedem I."/>
            <person name="Shotland Y."/>
            <person name="Kaplan A."/>
        </authorList>
    </citation>
    <scope>NUCLEOTIDE SEQUENCE</scope>
    <source>
        <strain evidence="1">1</strain>
    </source>
</reference>
<name>A0AAD5DJL9_9CHLO</name>
<sequence>MRPVCRVAPLTEPGLAEPMDLSAPSSPSEDLVFPFDGEGSQRTPLPYEQSAAAAFESIRQLEAILQPTSDAQMMLARHVELACGGAHRVEPGMLAAVLQRLGYSAKLHDSACPLYKFKAGVRHQYISVCLPDAGCTGLATYIVEPNFKDTLSVAHPTPRYAALLDSLPPAVVASKPCLHRAVGIVSREMARSFADQGSDLPPWRTHQALLSKWHLGGVNVGAFSSTADGAGCSAWHAAQGFPMAAGQMYGGGKGGLPGHPGAD</sequence>
<evidence type="ECO:0000313" key="2">
    <source>
        <dbReference type="Proteomes" id="UP001205105"/>
    </source>
</evidence>
<keyword evidence="2" id="KW-1185">Reference proteome</keyword>
<dbReference type="EMBL" id="JADXDR010000105">
    <property type="protein sequence ID" value="KAI7839222.1"/>
    <property type="molecule type" value="Genomic_DNA"/>
</dbReference>
<proteinExistence type="predicted"/>